<name>A0ABP7VIW4_9BACI</name>
<comment type="caution">
    <text evidence="1">The sequence shown here is derived from an EMBL/GenBank/DDBJ whole genome shotgun (WGS) entry which is preliminary data.</text>
</comment>
<proteinExistence type="predicted"/>
<organism evidence="1 2">
    <name type="scientific">Amphibacillus indicireducens</name>
    <dbReference type="NCBI Taxonomy" id="1076330"/>
    <lineage>
        <taxon>Bacteria</taxon>
        <taxon>Bacillati</taxon>
        <taxon>Bacillota</taxon>
        <taxon>Bacilli</taxon>
        <taxon>Bacillales</taxon>
        <taxon>Bacillaceae</taxon>
        <taxon>Amphibacillus</taxon>
    </lineage>
</organism>
<protein>
    <submittedName>
        <fullName evidence="1">Uncharacterized protein</fullName>
    </submittedName>
</protein>
<dbReference type="Proteomes" id="UP001501734">
    <property type="component" value="Unassembled WGS sequence"/>
</dbReference>
<gene>
    <name evidence="1" type="ORF">GCM10022410_11880</name>
</gene>
<sequence length="118" mass="14184">MIKIQTMADVHALEADEQLPSLYVEEIKNQFLIWYEAENEGESLDEFSLPSYSCIYHFDREEDMQVLIDHMNALEFVDVEKIEGQKYFRIGLMQDHQMSLIYFLERTLPRKTERWLES</sequence>
<dbReference type="RefSeq" id="WP_344911304.1">
    <property type="nucleotide sequence ID" value="NZ_BAABDL010000064.1"/>
</dbReference>
<evidence type="ECO:0000313" key="1">
    <source>
        <dbReference type="EMBL" id="GAA4067324.1"/>
    </source>
</evidence>
<keyword evidence="2" id="KW-1185">Reference proteome</keyword>
<dbReference type="EMBL" id="BAABDL010000064">
    <property type="protein sequence ID" value="GAA4067324.1"/>
    <property type="molecule type" value="Genomic_DNA"/>
</dbReference>
<evidence type="ECO:0000313" key="2">
    <source>
        <dbReference type="Proteomes" id="UP001501734"/>
    </source>
</evidence>
<reference evidence="2" key="1">
    <citation type="journal article" date="2019" name="Int. J. Syst. Evol. Microbiol.">
        <title>The Global Catalogue of Microorganisms (GCM) 10K type strain sequencing project: providing services to taxonomists for standard genome sequencing and annotation.</title>
        <authorList>
            <consortium name="The Broad Institute Genomics Platform"/>
            <consortium name="The Broad Institute Genome Sequencing Center for Infectious Disease"/>
            <person name="Wu L."/>
            <person name="Ma J."/>
        </authorList>
    </citation>
    <scope>NUCLEOTIDE SEQUENCE [LARGE SCALE GENOMIC DNA]</scope>
    <source>
        <strain evidence="2">JCM 17250</strain>
    </source>
</reference>
<accession>A0ABP7VIW4</accession>